<protein>
    <recommendedName>
        <fullName evidence="2">DUF6830 domain-containing protein</fullName>
    </recommendedName>
</protein>
<feature type="non-terminal residue" evidence="3">
    <location>
        <position position="1"/>
    </location>
</feature>
<dbReference type="OrthoDB" id="2675417at2759"/>
<dbReference type="InParanoid" id="A0A0C3DU22"/>
<keyword evidence="1" id="KW-1133">Transmembrane helix</keyword>
<dbReference type="Proteomes" id="UP000053989">
    <property type="component" value="Unassembled WGS sequence"/>
</dbReference>
<gene>
    <name evidence="3" type="ORF">SCLCIDRAFT_126081</name>
</gene>
<keyword evidence="1" id="KW-0812">Transmembrane</keyword>
<evidence type="ECO:0000313" key="4">
    <source>
        <dbReference type="Proteomes" id="UP000053989"/>
    </source>
</evidence>
<keyword evidence="4" id="KW-1185">Reference proteome</keyword>
<name>A0A0C3DU22_9AGAM</name>
<dbReference type="InterPro" id="IPR049233">
    <property type="entry name" value="DUF6830"/>
</dbReference>
<feature type="domain" description="DUF6830" evidence="2">
    <location>
        <begin position="1"/>
        <end position="37"/>
    </location>
</feature>
<evidence type="ECO:0000259" key="2">
    <source>
        <dbReference type="Pfam" id="PF20722"/>
    </source>
</evidence>
<dbReference type="AlphaFoldDB" id="A0A0C3DU22"/>
<feature type="transmembrane region" description="Helical" evidence="1">
    <location>
        <begin position="34"/>
        <end position="55"/>
    </location>
</feature>
<organism evidence="3 4">
    <name type="scientific">Scleroderma citrinum Foug A</name>
    <dbReference type="NCBI Taxonomy" id="1036808"/>
    <lineage>
        <taxon>Eukaryota</taxon>
        <taxon>Fungi</taxon>
        <taxon>Dikarya</taxon>
        <taxon>Basidiomycota</taxon>
        <taxon>Agaricomycotina</taxon>
        <taxon>Agaricomycetes</taxon>
        <taxon>Agaricomycetidae</taxon>
        <taxon>Boletales</taxon>
        <taxon>Sclerodermatineae</taxon>
        <taxon>Sclerodermataceae</taxon>
        <taxon>Scleroderma</taxon>
    </lineage>
</organism>
<sequence length="145" mass="16501">SPSSMELPCSWYDFAIISQTNKSDWPSNGLRGHAVVQICLIFCLLHSNTFLAYIYHFKDSLPPSRSTNNDAAGLHILKRAIRSDGTHVGDVIPLLHLRSPAHVIPCFGKEANPRLTCHTAYELSNEFWLNKYWNKEFFYALSHPI</sequence>
<evidence type="ECO:0000256" key="1">
    <source>
        <dbReference type="SAM" id="Phobius"/>
    </source>
</evidence>
<accession>A0A0C3DU22</accession>
<dbReference type="Pfam" id="PF20722">
    <property type="entry name" value="DUF6830"/>
    <property type="match status" value="1"/>
</dbReference>
<proteinExistence type="predicted"/>
<evidence type="ECO:0000313" key="3">
    <source>
        <dbReference type="EMBL" id="KIM59471.1"/>
    </source>
</evidence>
<dbReference type="EMBL" id="KN822073">
    <property type="protein sequence ID" value="KIM59471.1"/>
    <property type="molecule type" value="Genomic_DNA"/>
</dbReference>
<keyword evidence="1" id="KW-0472">Membrane</keyword>
<reference evidence="4" key="2">
    <citation type="submission" date="2015-01" db="EMBL/GenBank/DDBJ databases">
        <title>Evolutionary Origins and Diversification of the Mycorrhizal Mutualists.</title>
        <authorList>
            <consortium name="DOE Joint Genome Institute"/>
            <consortium name="Mycorrhizal Genomics Consortium"/>
            <person name="Kohler A."/>
            <person name="Kuo A."/>
            <person name="Nagy L.G."/>
            <person name="Floudas D."/>
            <person name="Copeland A."/>
            <person name="Barry K.W."/>
            <person name="Cichocki N."/>
            <person name="Veneault-Fourrey C."/>
            <person name="LaButti K."/>
            <person name="Lindquist E.A."/>
            <person name="Lipzen A."/>
            <person name="Lundell T."/>
            <person name="Morin E."/>
            <person name="Murat C."/>
            <person name="Riley R."/>
            <person name="Ohm R."/>
            <person name="Sun H."/>
            <person name="Tunlid A."/>
            <person name="Henrissat B."/>
            <person name="Grigoriev I.V."/>
            <person name="Hibbett D.S."/>
            <person name="Martin F."/>
        </authorList>
    </citation>
    <scope>NUCLEOTIDE SEQUENCE [LARGE SCALE GENOMIC DNA]</scope>
    <source>
        <strain evidence="4">Foug A</strain>
    </source>
</reference>
<dbReference type="HOGENOM" id="CLU_006344_9_0_1"/>
<reference evidence="3 4" key="1">
    <citation type="submission" date="2014-04" db="EMBL/GenBank/DDBJ databases">
        <authorList>
            <consortium name="DOE Joint Genome Institute"/>
            <person name="Kuo A."/>
            <person name="Kohler A."/>
            <person name="Nagy L.G."/>
            <person name="Floudas D."/>
            <person name="Copeland A."/>
            <person name="Barry K.W."/>
            <person name="Cichocki N."/>
            <person name="Veneault-Fourrey C."/>
            <person name="LaButti K."/>
            <person name="Lindquist E.A."/>
            <person name="Lipzen A."/>
            <person name="Lundell T."/>
            <person name="Morin E."/>
            <person name="Murat C."/>
            <person name="Sun H."/>
            <person name="Tunlid A."/>
            <person name="Henrissat B."/>
            <person name="Grigoriev I.V."/>
            <person name="Hibbett D.S."/>
            <person name="Martin F."/>
            <person name="Nordberg H.P."/>
            <person name="Cantor M.N."/>
            <person name="Hua S.X."/>
        </authorList>
    </citation>
    <scope>NUCLEOTIDE SEQUENCE [LARGE SCALE GENOMIC DNA]</scope>
    <source>
        <strain evidence="3 4">Foug A</strain>
    </source>
</reference>